<dbReference type="PANTHER" id="PTHR43586:SF4">
    <property type="entry name" value="ISOPENICILLIN N EPIMERASE"/>
    <property type="match status" value="1"/>
</dbReference>
<dbReference type="Pfam" id="PF00266">
    <property type="entry name" value="Aminotran_5"/>
    <property type="match status" value="1"/>
</dbReference>
<dbReference type="SUPFAM" id="SSF53383">
    <property type="entry name" value="PLP-dependent transferases"/>
    <property type="match status" value="1"/>
</dbReference>
<dbReference type="Proteomes" id="UP000477680">
    <property type="component" value="Chromosome"/>
</dbReference>
<dbReference type="InterPro" id="IPR015424">
    <property type="entry name" value="PyrdxlP-dep_Trfase"/>
</dbReference>
<dbReference type="AlphaFoldDB" id="A0A6C0TZE1"/>
<evidence type="ECO:0000313" key="4">
    <source>
        <dbReference type="Proteomes" id="UP000477680"/>
    </source>
</evidence>
<gene>
    <name evidence="3" type="ORF">G3T16_07020</name>
</gene>
<keyword evidence="3" id="KW-0032">Aminotransferase</keyword>
<dbReference type="InterPro" id="IPR015422">
    <property type="entry name" value="PyrdxlP-dep_Trfase_small"/>
</dbReference>
<protein>
    <submittedName>
        <fullName evidence="3">Aminotransferase class V-fold PLP-dependent enzyme</fullName>
    </submittedName>
</protein>
<dbReference type="Gene3D" id="3.40.640.10">
    <property type="entry name" value="Type I PLP-dependent aspartate aminotransferase-like (Major domain)"/>
    <property type="match status" value="1"/>
</dbReference>
<reference evidence="3 4" key="1">
    <citation type="submission" date="2020-02" db="EMBL/GenBank/DDBJ databases">
        <title>Genome sequencing for Kineobactrum sp. M2.</title>
        <authorList>
            <person name="Park S.-J."/>
        </authorList>
    </citation>
    <scope>NUCLEOTIDE SEQUENCE [LARGE SCALE GENOMIC DNA]</scope>
    <source>
        <strain evidence="3 4">M2</strain>
    </source>
</reference>
<keyword evidence="3" id="KW-0808">Transferase</keyword>
<dbReference type="InterPro" id="IPR000192">
    <property type="entry name" value="Aminotrans_V_dom"/>
</dbReference>
<dbReference type="KEGG" id="kim:G3T16_07020"/>
<dbReference type="InterPro" id="IPR015421">
    <property type="entry name" value="PyrdxlP-dep_Trfase_major"/>
</dbReference>
<organism evidence="3 4">
    <name type="scientific">Kineobactrum salinum</name>
    <dbReference type="NCBI Taxonomy" id="2708301"/>
    <lineage>
        <taxon>Bacteria</taxon>
        <taxon>Pseudomonadati</taxon>
        <taxon>Pseudomonadota</taxon>
        <taxon>Gammaproteobacteria</taxon>
        <taxon>Cellvibrionales</taxon>
        <taxon>Halieaceae</taxon>
        <taxon>Kineobactrum</taxon>
    </lineage>
</organism>
<evidence type="ECO:0000259" key="2">
    <source>
        <dbReference type="Pfam" id="PF00266"/>
    </source>
</evidence>
<dbReference type="Gene3D" id="3.90.1150.10">
    <property type="entry name" value="Aspartate Aminotransferase, domain 1"/>
    <property type="match status" value="1"/>
</dbReference>
<name>A0A6C0TZE1_9GAMM</name>
<evidence type="ECO:0000256" key="1">
    <source>
        <dbReference type="ARBA" id="ARBA00022898"/>
    </source>
</evidence>
<dbReference type="EMBL" id="CP048711">
    <property type="protein sequence ID" value="QIB65190.1"/>
    <property type="molecule type" value="Genomic_DNA"/>
</dbReference>
<accession>A0A6C0TZE1</accession>
<evidence type="ECO:0000313" key="3">
    <source>
        <dbReference type="EMBL" id="QIB65190.1"/>
    </source>
</evidence>
<keyword evidence="1" id="KW-0663">Pyridoxal phosphate</keyword>
<dbReference type="PANTHER" id="PTHR43586">
    <property type="entry name" value="CYSTEINE DESULFURASE"/>
    <property type="match status" value="1"/>
</dbReference>
<sequence>MTDYRDAFTPCEDIYLLNHSVGRMPRGTADYLQQHFFAAWESGAPEPWPQWLEAIDSFRAALARLFNSEPAHFCPQVNISSALSKVLGGLPPPADRNVILFTENDFPSVGFALQQAARLGFEPRMIAADRDPQQLATWEAALGPDVHTALITHAHFNSGKLVPVDAVTRLTRARGILSVVDIAQSAGVVPIDLQRWQADVVLGSCVKWLCGGPGAGFLWIDPARVASIEPLDVGWFSHAAPFEFDIHHFEYAPDSARFWGGTPSVLPCVVAAHSLDLIYRIGVDMIREHNQQLTQRIVDAVDPACLRAPADPALRGGTLVLNLPEQDAVEQRLRSAGVRFDVRPMGLRLSPHIYNSNKDIDAVIACLQG</sequence>
<keyword evidence="4" id="KW-1185">Reference proteome</keyword>
<proteinExistence type="predicted"/>
<dbReference type="GO" id="GO:0008483">
    <property type="term" value="F:transaminase activity"/>
    <property type="evidence" value="ECO:0007669"/>
    <property type="project" value="UniProtKB-KW"/>
</dbReference>
<feature type="domain" description="Aminotransferase class V" evidence="2">
    <location>
        <begin position="50"/>
        <end position="302"/>
    </location>
</feature>
<dbReference type="RefSeq" id="WP_163494430.1">
    <property type="nucleotide sequence ID" value="NZ_CP048711.1"/>
</dbReference>